<dbReference type="InterPro" id="IPR003340">
    <property type="entry name" value="B3_DNA-bd"/>
</dbReference>
<accession>A0A7I4EJS9</accession>
<proteinExistence type="predicted"/>
<reference evidence="7 8" key="2">
    <citation type="journal article" date="2018" name="Plant J.">
        <title>The Physcomitrella patens chromosome-scale assembly reveals moss genome structure and evolution.</title>
        <authorList>
            <person name="Lang D."/>
            <person name="Ullrich K.K."/>
            <person name="Murat F."/>
            <person name="Fuchs J."/>
            <person name="Jenkins J."/>
            <person name="Haas F.B."/>
            <person name="Piednoel M."/>
            <person name="Gundlach H."/>
            <person name="Van Bel M."/>
            <person name="Meyberg R."/>
            <person name="Vives C."/>
            <person name="Morata J."/>
            <person name="Symeonidi A."/>
            <person name="Hiss M."/>
            <person name="Muchero W."/>
            <person name="Kamisugi Y."/>
            <person name="Saleh O."/>
            <person name="Blanc G."/>
            <person name="Decker E.L."/>
            <person name="van Gessel N."/>
            <person name="Grimwood J."/>
            <person name="Hayes R.D."/>
            <person name="Graham S.W."/>
            <person name="Gunter L.E."/>
            <person name="McDaniel S.F."/>
            <person name="Hoernstein S.N.W."/>
            <person name="Larsson A."/>
            <person name="Li F.W."/>
            <person name="Perroud P.F."/>
            <person name="Phillips J."/>
            <person name="Ranjan P."/>
            <person name="Rokshar D.S."/>
            <person name="Rothfels C.J."/>
            <person name="Schneider L."/>
            <person name="Shu S."/>
            <person name="Stevenson D.W."/>
            <person name="Thummler F."/>
            <person name="Tillich M."/>
            <person name="Villarreal Aguilar J.C."/>
            <person name="Widiez T."/>
            <person name="Wong G.K."/>
            <person name="Wymore A."/>
            <person name="Zhang Y."/>
            <person name="Zimmer A.D."/>
            <person name="Quatrano R.S."/>
            <person name="Mayer K.F.X."/>
            <person name="Goodstein D."/>
            <person name="Casacuberta J.M."/>
            <person name="Vandepoele K."/>
            <person name="Reski R."/>
            <person name="Cuming A.C."/>
            <person name="Tuskan G.A."/>
            <person name="Maumus F."/>
            <person name="Salse J."/>
            <person name="Schmutz J."/>
            <person name="Rensing S.A."/>
        </authorList>
    </citation>
    <scope>NUCLEOTIDE SEQUENCE [LARGE SCALE GENOMIC DNA]</scope>
    <source>
        <strain evidence="7 8">cv. Gransden 2004</strain>
    </source>
</reference>
<keyword evidence="8" id="KW-1185">Reference proteome</keyword>
<dbReference type="OrthoDB" id="1183279at2759"/>
<dbReference type="AlphaFoldDB" id="A0A7I4EJS9"/>
<evidence type="ECO:0000256" key="4">
    <source>
        <dbReference type="ARBA" id="ARBA00023242"/>
    </source>
</evidence>
<dbReference type="CDD" id="cd10017">
    <property type="entry name" value="B3_DNA"/>
    <property type="match status" value="1"/>
</dbReference>
<evidence type="ECO:0000313" key="7">
    <source>
        <dbReference type="EnsemblPlants" id="Pp3c9_21470V3.2"/>
    </source>
</evidence>
<evidence type="ECO:0000256" key="5">
    <source>
        <dbReference type="SAM" id="MobiDB-lite"/>
    </source>
</evidence>
<feature type="region of interest" description="Disordered" evidence="5">
    <location>
        <begin position="272"/>
        <end position="303"/>
    </location>
</feature>
<evidence type="ECO:0000256" key="2">
    <source>
        <dbReference type="ARBA" id="ARBA00023125"/>
    </source>
</evidence>
<organism evidence="7 8">
    <name type="scientific">Physcomitrium patens</name>
    <name type="common">Spreading-leaved earth moss</name>
    <name type="synonym">Physcomitrella patens</name>
    <dbReference type="NCBI Taxonomy" id="3218"/>
    <lineage>
        <taxon>Eukaryota</taxon>
        <taxon>Viridiplantae</taxon>
        <taxon>Streptophyta</taxon>
        <taxon>Embryophyta</taxon>
        <taxon>Bryophyta</taxon>
        <taxon>Bryophytina</taxon>
        <taxon>Bryopsida</taxon>
        <taxon>Funariidae</taxon>
        <taxon>Funariales</taxon>
        <taxon>Funariaceae</taxon>
        <taxon>Physcomitrium</taxon>
    </lineage>
</organism>
<dbReference type="Gramene" id="Pp3c9_21470V3.2">
    <property type="protein sequence ID" value="Pp3c9_21470V3.2"/>
    <property type="gene ID" value="Pp3c9_21470"/>
</dbReference>
<feature type="compositionally biased region" description="Basic and acidic residues" evidence="5">
    <location>
        <begin position="157"/>
        <end position="172"/>
    </location>
</feature>
<feature type="domain" description="TF-B3" evidence="6">
    <location>
        <begin position="31"/>
        <end position="126"/>
    </location>
</feature>
<keyword evidence="1" id="KW-0805">Transcription regulation</keyword>
<evidence type="ECO:0000256" key="3">
    <source>
        <dbReference type="ARBA" id="ARBA00023163"/>
    </source>
</evidence>
<dbReference type="InterPro" id="IPR050655">
    <property type="entry name" value="Plant_B3_domain"/>
</dbReference>
<dbReference type="Pfam" id="PF02362">
    <property type="entry name" value="B3"/>
    <property type="match status" value="1"/>
</dbReference>
<dbReference type="EnsemblPlants" id="Pp3c9_21470V3.2">
    <property type="protein sequence ID" value="Pp3c9_21470V3.2"/>
    <property type="gene ID" value="Pp3c9_21470"/>
</dbReference>
<feature type="compositionally biased region" description="Polar residues" evidence="5">
    <location>
        <begin position="145"/>
        <end position="156"/>
    </location>
</feature>
<protein>
    <recommendedName>
        <fullName evidence="6">TF-B3 domain-containing protein</fullName>
    </recommendedName>
</protein>
<dbReference type="GO" id="GO:0003677">
    <property type="term" value="F:DNA binding"/>
    <property type="evidence" value="ECO:0007669"/>
    <property type="project" value="UniProtKB-KW"/>
</dbReference>
<dbReference type="SUPFAM" id="SSF101936">
    <property type="entry name" value="DNA-binding pseudobarrel domain"/>
    <property type="match status" value="1"/>
</dbReference>
<dbReference type="PANTHER" id="PTHR31920:SF132">
    <property type="entry name" value="TF-B3 DOMAIN-CONTAINING PROTEIN"/>
    <property type="match status" value="1"/>
</dbReference>
<feature type="region of interest" description="Disordered" evidence="5">
    <location>
        <begin position="143"/>
        <end position="257"/>
    </location>
</feature>
<reference evidence="7" key="3">
    <citation type="submission" date="2020-12" db="UniProtKB">
        <authorList>
            <consortium name="EnsemblPlants"/>
        </authorList>
    </citation>
    <scope>IDENTIFICATION</scope>
</reference>
<feature type="compositionally biased region" description="Basic residues" evidence="5">
    <location>
        <begin position="241"/>
        <end position="252"/>
    </location>
</feature>
<dbReference type="PANTHER" id="PTHR31920">
    <property type="entry name" value="B3 DOMAIN-CONTAINING"/>
    <property type="match status" value="1"/>
</dbReference>
<gene>
    <name evidence="7" type="primary">LOC112286253</name>
</gene>
<keyword evidence="2" id="KW-0238">DNA-binding</keyword>
<dbReference type="RefSeq" id="XP_024383740.1">
    <property type="nucleotide sequence ID" value="XM_024527972.2"/>
</dbReference>
<dbReference type="KEGG" id="ppp:112286253"/>
<name>A0A7I4EJS9_PHYPA</name>
<dbReference type="SMART" id="SM01019">
    <property type="entry name" value="B3"/>
    <property type="match status" value="1"/>
</dbReference>
<dbReference type="InterPro" id="IPR015300">
    <property type="entry name" value="DNA-bd_pseudobarrel_sf"/>
</dbReference>
<reference evidence="7 8" key="1">
    <citation type="journal article" date="2008" name="Science">
        <title>The Physcomitrella genome reveals evolutionary insights into the conquest of land by plants.</title>
        <authorList>
            <person name="Rensing S."/>
            <person name="Lang D."/>
            <person name="Zimmer A."/>
            <person name="Terry A."/>
            <person name="Salamov A."/>
            <person name="Shapiro H."/>
            <person name="Nishiyama T."/>
            <person name="Perroud P.-F."/>
            <person name="Lindquist E."/>
            <person name="Kamisugi Y."/>
            <person name="Tanahashi T."/>
            <person name="Sakakibara K."/>
            <person name="Fujita T."/>
            <person name="Oishi K."/>
            <person name="Shin-I T."/>
            <person name="Kuroki Y."/>
            <person name="Toyoda A."/>
            <person name="Suzuki Y."/>
            <person name="Hashimoto A."/>
            <person name="Yamaguchi K."/>
            <person name="Sugano A."/>
            <person name="Kohara Y."/>
            <person name="Fujiyama A."/>
            <person name="Anterola A."/>
            <person name="Aoki S."/>
            <person name="Ashton N."/>
            <person name="Barbazuk W.B."/>
            <person name="Barker E."/>
            <person name="Bennetzen J."/>
            <person name="Bezanilla M."/>
            <person name="Blankenship R."/>
            <person name="Cho S.H."/>
            <person name="Dutcher S."/>
            <person name="Estelle M."/>
            <person name="Fawcett J.A."/>
            <person name="Gundlach H."/>
            <person name="Hanada K."/>
            <person name="Heyl A."/>
            <person name="Hicks K.A."/>
            <person name="Hugh J."/>
            <person name="Lohr M."/>
            <person name="Mayer K."/>
            <person name="Melkozernov A."/>
            <person name="Murata T."/>
            <person name="Nelson D."/>
            <person name="Pils B."/>
            <person name="Prigge M."/>
            <person name="Reiss B."/>
            <person name="Renner T."/>
            <person name="Rombauts S."/>
            <person name="Rushton P."/>
            <person name="Sanderfoot A."/>
            <person name="Schween G."/>
            <person name="Shiu S.-H."/>
            <person name="Stueber K."/>
            <person name="Theodoulou F.L."/>
            <person name="Tu H."/>
            <person name="Van de Peer Y."/>
            <person name="Verrier P.J."/>
            <person name="Waters E."/>
            <person name="Wood A."/>
            <person name="Yang L."/>
            <person name="Cove D."/>
            <person name="Cuming A."/>
            <person name="Hasebe M."/>
            <person name="Lucas S."/>
            <person name="Mishler D.B."/>
            <person name="Reski R."/>
            <person name="Grigoriev I."/>
            <person name="Quatrano R.S."/>
            <person name="Boore J.L."/>
        </authorList>
    </citation>
    <scope>NUCLEOTIDE SEQUENCE [LARGE SCALE GENOMIC DNA]</scope>
    <source>
        <strain evidence="7 8">cv. Gransden 2004</strain>
    </source>
</reference>
<dbReference type="GeneID" id="112286253"/>
<dbReference type="Proteomes" id="UP000006727">
    <property type="component" value="Chromosome 9"/>
</dbReference>
<keyword evidence="3" id="KW-0804">Transcription</keyword>
<evidence type="ECO:0000313" key="8">
    <source>
        <dbReference type="Proteomes" id="UP000006727"/>
    </source>
</evidence>
<feature type="compositionally biased region" description="Basic and acidic residues" evidence="5">
    <location>
        <begin position="200"/>
        <end position="216"/>
    </location>
</feature>
<keyword evidence="4" id="KW-0539">Nucleus</keyword>
<evidence type="ECO:0000259" key="6">
    <source>
        <dbReference type="PROSITE" id="PS50863"/>
    </source>
</evidence>
<dbReference type="EMBL" id="ABEU02000009">
    <property type="status" value="NOT_ANNOTATED_CDS"/>
    <property type="molecule type" value="Genomic_DNA"/>
</dbReference>
<dbReference type="PROSITE" id="PS50863">
    <property type="entry name" value="B3"/>
    <property type="match status" value="1"/>
</dbReference>
<dbReference type="Gene3D" id="2.40.330.10">
    <property type="entry name" value="DNA-binding pseudobarrel domain"/>
    <property type="match status" value="1"/>
</dbReference>
<evidence type="ECO:0000256" key="1">
    <source>
        <dbReference type="ARBA" id="ARBA00023015"/>
    </source>
</evidence>
<sequence length="358" mass="39058">MKKQACADCLAHCERVHGRGGETSDAIPFLSPSFLRRIGLDSTECMPIPSSFVKANIKTLGTSLTIEGPSTDKWTVAVEGSFAKHNISLRLGWVNFVKDHHLQLGDQLLFTLKTDSYFQVEIFDESGCKKLSALDAVNSLKPIDSNVSNQEPNRITSEFEAKPVDLEPDKMSRKAHGAGGSNRFQDASPPARLSGRKQRGRSEVGKENTSSKKACIDPDSPESEGGNPIAAGDDDEVLKQRGSRKVSRGKSRKSQDFYEDVDEEDFTLFHKPRARNTPARNYKASSSTAEANGQDVKKSSSAAKEKQKASVLCSVAAYSSVVKPRVALLHEKVGHGMMRCQFVIDGSLDDPAKVLEVS</sequence>